<dbReference type="SMART" id="SM00418">
    <property type="entry name" value="HTH_ARSR"/>
    <property type="match status" value="1"/>
</dbReference>
<accession>A0ABW7XFJ0</accession>
<dbReference type="PROSITE" id="PS50987">
    <property type="entry name" value="HTH_ARSR_2"/>
    <property type="match status" value="1"/>
</dbReference>
<dbReference type="PRINTS" id="PR00778">
    <property type="entry name" value="HTHARSR"/>
</dbReference>
<dbReference type="InterPro" id="IPR036390">
    <property type="entry name" value="WH_DNA-bd_sf"/>
</dbReference>
<dbReference type="Proteomes" id="UP001611580">
    <property type="component" value="Unassembled WGS sequence"/>
</dbReference>
<dbReference type="PANTHER" id="PTHR33154">
    <property type="entry name" value="TRANSCRIPTIONAL REGULATOR, ARSR FAMILY"/>
    <property type="match status" value="1"/>
</dbReference>
<evidence type="ECO:0000313" key="7">
    <source>
        <dbReference type="Proteomes" id="UP001611580"/>
    </source>
</evidence>
<dbReference type="PANTHER" id="PTHR33154:SF33">
    <property type="entry name" value="TRANSCRIPTIONAL REPRESSOR SDPR"/>
    <property type="match status" value="1"/>
</dbReference>
<feature type="region of interest" description="Disordered" evidence="4">
    <location>
        <begin position="1"/>
        <end position="42"/>
    </location>
</feature>
<keyword evidence="2" id="KW-0238">DNA-binding</keyword>
<proteinExistence type="predicted"/>
<dbReference type="Gene3D" id="1.10.10.10">
    <property type="entry name" value="Winged helix-like DNA-binding domain superfamily/Winged helix DNA-binding domain"/>
    <property type="match status" value="1"/>
</dbReference>
<gene>
    <name evidence="6" type="ORF">ACH47X_05070</name>
</gene>
<dbReference type="InterPro" id="IPR001845">
    <property type="entry name" value="HTH_ArsR_DNA-bd_dom"/>
</dbReference>
<feature type="compositionally biased region" description="Gly residues" evidence="4">
    <location>
        <begin position="9"/>
        <end position="25"/>
    </location>
</feature>
<keyword evidence="3" id="KW-0804">Transcription</keyword>
<evidence type="ECO:0000256" key="1">
    <source>
        <dbReference type="ARBA" id="ARBA00023015"/>
    </source>
</evidence>
<dbReference type="EMBL" id="JBIRYI010000002">
    <property type="protein sequence ID" value="MFI2486256.1"/>
    <property type="molecule type" value="Genomic_DNA"/>
</dbReference>
<evidence type="ECO:0000259" key="5">
    <source>
        <dbReference type="PROSITE" id="PS50987"/>
    </source>
</evidence>
<dbReference type="SUPFAM" id="SSF46785">
    <property type="entry name" value="Winged helix' DNA-binding domain"/>
    <property type="match status" value="1"/>
</dbReference>
<dbReference type="InterPro" id="IPR051081">
    <property type="entry name" value="HTH_MetalResp_TranReg"/>
</dbReference>
<dbReference type="InterPro" id="IPR011991">
    <property type="entry name" value="ArsR-like_HTH"/>
</dbReference>
<evidence type="ECO:0000256" key="4">
    <source>
        <dbReference type="SAM" id="MobiDB-lite"/>
    </source>
</evidence>
<dbReference type="NCBIfam" id="NF033788">
    <property type="entry name" value="HTH_metalloreg"/>
    <property type="match status" value="1"/>
</dbReference>
<feature type="domain" description="HTH arsR-type" evidence="5">
    <location>
        <begin position="40"/>
        <end position="138"/>
    </location>
</feature>
<evidence type="ECO:0000256" key="2">
    <source>
        <dbReference type="ARBA" id="ARBA00023125"/>
    </source>
</evidence>
<protein>
    <submittedName>
        <fullName evidence="6">ArsR/SmtB family transcription factor</fullName>
    </submittedName>
</protein>
<dbReference type="InterPro" id="IPR036388">
    <property type="entry name" value="WH-like_DNA-bd_sf"/>
</dbReference>
<dbReference type="CDD" id="cd00090">
    <property type="entry name" value="HTH_ARSR"/>
    <property type="match status" value="1"/>
</dbReference>
<keyword evidence="7" id="KW-1185">Reference proteome</keyword>
<reference evidence="6 7" key="1">
    <citation type="submission" date="2024-10" db="EMBL/GenBank/DDBJ databases">
        <title>The Natural Products Discovery Center: Release of the First 8490 Sequenced Strains for Exploring Actinobacteria Biosynthetic Diversity.</title>
        <authorList>
            <person name="Kalkreuter E."/>
            <person name="Kautsar S.A."/>
            <person name="Yang D."/>
            <person name="Bader C.D."/>
            <person name="Teijaro C.N."/>
            <person name="Fluegel L."/>
            <person name="Davis C.M."/>
            <person name="Simpson J.R."/>
            <person name="Lauterbach L."/>
            <person name="Steele A.D."/>
            <person name="Gui C."/>
            <person name="Meng S."/>
            <person name="Li G."/>
            <person name="Viehrig K."/>
            <person name="Ye F."/>
            <person name="Su P."/>
            <person name="Kiefer A.F."/>
            <person name="Nichols A."/>
            <person name="Cepeda A.J."/>
            <person name="Yan W."/>
            <person name="Fan B."/>
            <person name="Jiang Y."/>
            <person name="Adhikari A."/>
            <person name="Zheng C.-J."/>
            <person name="Schuster L."/>
            <person name="Cowan T.M."/>
            <person name="Smanski M.J."/>
            <person name="Chevrette M.G."/>
            <person name="De Carvalho L.P.S."/>
            <person name="Shen B."/>
        </authorList>
    </citation>
    <scope>NUCLEOTIDE SEQUENCE [LARGE SCALE GENOMIC DNA]</scope>
    <source>
        <strain evidence="6 7">NPDC019481</strain>
    </source>
</reference>
<evidence type="ECO:0000256" key="3">
    <source>
        <dbReference type="ARBA" id="ARBA00023163"/>
    </source>
</evidence>
<organism evidence="6 7">
    <name type="scientific">Promicromonospora kroppenstedtii</name>
    <dbReference type="NCBI Taxonomy" id="440482"/>
    <lineage>
        <taxon>Bacteria</taxon>
        <taxon>Bacillati</taxon>
        <taxon>Actinomycetota</taxon>
        <taxon>Actinomycetes</taxon>
        <taxon>Micrococcales</taxon>
        <taxon>Promicromonosporaceae</taxon>
        <taxon>Promicromonospora</taxon>
    </lineage>
</organism>
<keyword evidence="1" id="KW-0805">Transcription regulation</keyword>
<sequence>MPAAAPRRGGAGFGDGPADGGGALGGDTAADGDSPGERARDAALDTARAGVFEALGDPVRRRLLELLAAGEQPAGALVAALQARVRITQPAVSQHLKVLREAGLVRVRAEGTRRLYTVDDTGTAAAQAWLARFEDTFAQPLDALATELARGRRERRRAAPGREAASDAAAG</sequence>
<feature type="region of interest" description="Disordered" evidence="4">
    <location>
        <begin position="150"/>
        <end position="171"/>
    </location>
</feature>
<name>A0ABW7XFJ0_9MICO</name>
<comment type="caution">
    <text evidence="6">The sequence shown here is derived from an EMBL/GenBank/DDBJ whole genome shotgun (WGS) entry which is preliminary data.</text>
</comment>
<dbReference type="RefSeq" id="WP_397402020.1">
    <property type="nucleotide sequence ID" value="NZ_JBIRYI010000002.1"/>
</dbReference>
<evidence type="ECO:0000313" key="6">
    <source>
        <dbReference type="EMBL" id="MFI2486256.1"/>
    </source>
</evidence>
<dbReference type="Pfam" id="PF12840">
    <property type="entry name" value="HTH_20"/>
    <property type="match status" value="1"/>
</dbReference>